<protein>
    <submittedName>
        <fullName evidence="3">Zinc finger-containing protein</fullName>
    </submittedName>
</protein>
<gene>
    <name evidence="3" type="ORF">dnm_098130</name>
</gene>
<evidence type="ECO:0000313" key="4">
    <source>
        <dbReference type="Proteomes" id="UP000663722"/>
    </source>
</evidence>
<dbReference type="AlphaFoldDB" id="A0A975BXQ0"/>
<evidence type="ECO:0000259" key="2">
    <source>
        <dbReference type="Pfam" id="PF13490"/>
    </source>
</evidence>
<dbReference type="EMBL" id="CP061800">
    <property type="protein sequence ID" value="QTA93709.1"/>
    <property type="molecule type" value="Genomic_DNA"/>
</dbReference>
<proteinExistence type="predicted"/>
<keyword evidence="4" id="KW-1185">Reference proteome</keyword>
<name>A0A975BXQ0_9BACT</name>
<organism evidence="3 4">
    <name type="scientific">Desulfonema magnum</name>
    <dbReference type="NCBI Taxonomy" id="45655"/>
    <lineage>
        <taxon>Bacteria</taxon>
        <taxon>Pseudomonadati</taxon>
        <taxon>Thermodesulfobacteriota</taxon>
        <taxon>Desulfobacteria</taxon>
        <taxon>Desulfobacterales</taxon>
        <taxon>Desulfococcaceae</taxon>
        <taxon>Desulfonema</taxon>
    </lineage>
</organism>
<dbReference type="InterPro" id="IPR027383">
    <property type="entry name" value="Znf_put"/>
</dbReference>
<dbReference type="RefSeq" id="WP_207680533.1">
    <property type="nucleotide sequence ID" value="NZ_CP061800.1"/>
</dbReference>
<sequence>MKKSRRKCDPILLNKFFDKELRPDERAQMTEHLRDCPSCQKALQENESLSALFTDSLDKSVSQAIPDDFEYRIISKLETRNSKLESLIPILNSQFSILNSLKKFFIPAMATAILILFFSFTKPPASVAGPSAIVSSFTGDIASVMILETPESHQTIIWFNETF</sequence>
<feature type="domain" description="Putative zinc-finger" evidence="2">
    <location>
        <begin position="12"/>
        <end position="40"/>
    </location>
</feature>
<keyword evidence="1" id="KW-0472">Membrane</keyword>
<dbReference type="InterPro" id="IPR041916">
    <property type="entry name" value="Anti_sigma_zinc_sf"/>
</dbReference>
<keyword evidence="1" id="KW-1133">Transmembrane helix</keyword>
<evidence type="ECO:0000313" key="3">
    <source>
        <dbReference type="EMBL" id="QTA93709.1"/>
    </source>
</evidence>
<feature type="transmembrane region" description="Helical" evidence="1">
    <location>
        <begin position="104"/>
        <end position="121"/>
    </location>
</feature>
<accession>A0A975BXQ0</accession>
<dbReference type="Pfam" id="PF13490">
    <property type="entry name" value="zf-HC2"/>
    <property type="match status" value="1"/>
</dbReference>
<dbReference type="Gene3D" id="1.10.10.1320">
    <property type="entry name" value="Anti-sigma factor, zinc-finger domain"/>
    <property type="match status" value="1"/>
</dbReference>
<reference evidence="3" key="1">
    <citation type="journal article" date="2021" name="Microb. Physiol.">
        <title>Proteogenomic Insights into the Physiology of Marine, Sulfate-Reducing, Filamentous Desulfonema limicola and Desulfonema magnum.</title>
        <authorList>
            <person name="Schnaars V."/>
            <person name="Wohlbrand L."/>
            <person name="Scheve S."/>
            <person name="Hinrichs C."/>
            <person name="Reinhardt R."/>
            <person name="Rabus R."/>
        </authorList>
    </citation>
    <scope>NUCLEOTIDE SEQUENCE</scope>
    <source>
        <strain evidence="3">4be13</strain>
    </source>
</reference>
<keyword evidence="1" id="KW-0812">Transmembrane</keyword>
<evidence type="ECO:0000256" key="1">
    <source>
        <dbReference type="SAM" id="Phobius"/>
    </source>
</evidence>
<dbReference type="Proteomes" id="UP000663722">
    <property type="component" value="Chromosome"/>
</dbReference>
<dbReference type="KEGG" id="dmm:dnm_098130"/>